<dbReference type="InterPro" id="IPR000390">
    <property type="entry name" value="Small_drug/metabolite_transptr"/>
</dbReference>
<dbReference type="SUPFAM" id="SSF103481">
    <property type="entry name" value="Multidrug resistance efflux transporter EmrE"/>
    <property type="match status" value="1"/>
</dbReference>
<evidence type="ECO:0000256" key="6">
    <source>
        <dbReference type="ARBA" id="ARBA00023136"/>
    </source>
</evidence>
<proteinExistence type="inferred from homology"/>
<dbReference type="RefSeq" id="WP_142872625.1">
    <property type="nucleotide sequence ID" value="NZ_CP045503.2"/>
</dbReference>
<evidence type="ECO:0000256" key="5">
    <source>
        <dbReference type="ARBA" id="ARBA00022989"/>
    </source>
</evidence>
<feature type="transmembrane region" description="Helical" evidence="9">
    <location>
        <begin position="6"/>
        <end position="23"/>
    </location>
</feature>
<organism evidence="10 11">
    <name type="scientific">Shewanella eurypsychrophilus</name>
    <dbReference type="NCBI Taxonomy" id="2593656"/>
    <lineage>
        <taxon>Bacteria</taxon>
        <taxon>Pseudomonadati</taxon>
        <taxon>Pseudomonadota</taxon>
        <taxon>Gammaproteobacteria</taxon>
        <taxon>Alteromonadales</taxon>
        <taxon>Shewanellaceae</taxon>
        <taxon>Shewanella</taxon>
    </lineage>
</organism>
<dbReference type="InterPro" id="IPR045324">
    <property type="entry name" value="Small_multidrug_res"/>
</dbReference>
<dbReference type="InterPro" id="IPR037185">
    <property type="entry name" value="EmrE-like"/>
</dbReference>
<evidence type="ECO:0000256" key="7">
    <source>
        <dbReference type="ARBA" id="ARBA00038032"/>
    </source>
</evidence>
<evidence type="ECO:0000256" key="3">
    <source>
        <dbReference type="ARBA" id="ARBA00022475"/>
    </source>
</evidence>
<feature type="transmembrane region" description="Helical" evidence="9">
    <location>
        <begin position="86"/>
        <end position="104"/>
    </location>
</feature>
<keyword evidence="2" id="KW-0813">Transport</keyword>
<evidence type="ECO:0000256" key="4">
    <source>
        <dbReference type="ARBA" id="ARBA00022692"/>
    </source>
</evidence>
<dbReference type="EMBL" id="CP045503">
    <property type="protein sequence ID" value="QPG57262.1"/>
    <property type="molecule type" value="Genomic_DNA"/>
</dbReference>
<evidence type="ECO:0000256" key="9">
    <source>
        <dbReference type="SAM" id="Phobius"/>
    </source>
</evidence>
<comment type="subcellular location">
    <subcellularLocation>
        <location evidence="1 8">Cell membrane</location>
        <topology evidence="1 8">Multi-pass membrane protein</topology>
    </subcellularLocation>
</comment>
<accession>A0ABX6V3Q2</accession>
<sequence>MNSYFYLSIAIISEVIATTLLPATLGFTRILPTLGCVIGYASAFYFLSLATLNIPAAVAYAIWCGAGIVLIALVGAMRGNMPNMDTIFGIILIVIGVSLINMNAKPVC</sequence>
<gene>
    <name evidence="10" type="ORF">FM038_007275</name>
</gene>
<dbReference type="Proteomes" id="UP000316416">
    <property type="component" value="Chromosome"/>
</dbReference>
<keyword evidence="4 8" id="KW-0812">Transmembrane</keyword>
<comment type="similarity">
    <text evidence="7 8">Belongs to the drug/metabolite transporter (DMT) superfamily. Small multidrug resistance (SMR) (TC 2.A.7.1) family.</text>
</comment>
<dbReference type="PANTHER" id="PTHR30561">
    <property type="entry name" value="SMR FAMILY PROTON-DEPENDENT DRUG EFFLUX TRANSPORTER SUGE"/>
    <property type="match status" value="1"/>
</dbReference>
<evidence type="ECO:0000313" key="10">
    <source>
        <dbReference type="EMBL" id="QPG57262.1"/>
    </source>
</evidence>
<keyword evidence="11" id="KW-1185">Reference proteome</keyword>
<feature type="transmembrane region" description="Helical" evidence="9">
    <location>
        <begin position="30"/>
        <end position="48"/>
    </location>
</feature>
<keyword evidence="5 9" id="KW-1133">Transmembrane helix</keyword>
<protein>
    <submittedName>
        <fullName evidence="10">QacE family quaternary ammonium compound efflux SMR transporter</fullName>
    </submittedName>
</protein>
<keyword evidence="3" id="KW-1003">Cell membrane</keyword>
<evidence type="ECO:0000256" key="2">
    <source>
        <dbReference type="ARBA" id="ARBA00022448"/>
    </source>
</evidence>
<keyword evidence="6 9" id="KW-0472">Membrane</keyword>
<reference evidence="10" key="1">
    <citation type="submission" date="2021-07" db="EMBL/GenBank/DDBJ databases">
        <title>Shewanella sp. YLB-07 whole genome sequence.</title>
        <authorList>
            <person name="Yu L."/>
        </authorList>
    </citation>
    <scope>NUCLEOTIDE SEQUENCE</scope>
    <source>
        <strain evidence="10">YLB-08</strain>
    </source>
</reference>
<feature type="transmembrane region" description="Helical" evidence="9">
    <location>
        <begin position="54"/>
        <end position="74"/>
    </location>
</feature>
<name>A0ABX6V3Q2_9GAMM</name>
<evidence type="ECO:0000256" key="8">
    <source>
        <dbReference type="RuleBase" id="RU003942"/>
    </source>
</evidence>
<evidence type="ECO:0000256" key="1">
    <source>
        <dbReference type="ARBA" id="ARBA00004651"/>
    </source>
</evidence>
<evidence type="ECO:0000313" key="11">
    <source>
        <dbReference type="Proteomes" id="UP000316416"/>
    </source>
</evidence>
<dbReference type="PANTHER" id="PTHR30561:SF1">
    <property type="entry name" value="MULTIDRUG TRANSPORTER EMRE"/>
    <property type="match status" value="1"/>
</dbReference>
<dbReference type="Pfam" id="PF00893">
    <property type="entry name" value="Multi_Drug_Res"/>
    <property type="match status" value="1"/>
</dbReference>
<dbReference type="Gene3D" id="1.10.3730.20">
    <property type="match status" value="1"/>
</dbReference>